<evidence type="ECO:0000313" key="2">
    <source>
        <dbReference type="EMBL" id="CAK9266421.1"/>
    </source>
</evidence>
<accession>A0ABP0WHS1</accession>
<sequence>MGKWRAKRVCEAGVETRDEGRCLAGEISEIRRRSSSWGANLLHHHGAAGSIIHHSKSHKTPPTSNTRIAGVSEMHSGFQGLWT</sequence>
<protein>
    <submittedName>
        <fullName evidence="2">Uncharacterized protein</fullName>
    </submittedName>
</protein>
<keyword evidence="3" id="KW-1185">Reference proteome</keyword>
<evidence type="ECO:0000256" key="1">
    <source>
        <dbReference type="SAM" id="MobiDB-lite"/>
    </source>
</evidence>
<proteinExistence type="predicted"/>
<evidence type="ECO:0000313" key="3">
    <source>
        <dbReference type="Proteomes" id="UP001497444"/>
    </source>
</evidence>
<gene>
    <name evidence="2" type="ORF">CSSPJE1EN1_LOCUS11899</name>
</gene>
<feature type="region of interest" description="Disordered" evidence="1">
    <location>
        <begin position="52"/>
        <end position="83"/>
    </location>
</feature>
<name>A0ABP0WHS1_9BRYO</name>
<reference evidence="2" key="1">
    <citation type="submission" date="2024-02" db="EMBL/GenBank/DDBJ databases">
        <authorList>
            <consortium name="ELIXIR-Norway"/>
            <consortium name="Elixir Norway"/>
        </authorList>
    </citation>
    <scope>NUCLEOTIDE SEQUENCE</scope>
</reference>
<dbReference type="Proteomes" id="UP001497444">
    <property type="component" value="Chromosome 18"/>
</dbReference>
<organism evidence="2 3">
    <name type="scientific">Sphagnum jensenii</name>
    <dbReference type="NCBI Taxonomy" id="128206"/>
    <lineage>
        <taxon>Eukaryota</taxon>
        <taxon>Viridiplantae</taxon>
        <taxon>Streptophyta</taxon>
        <taxon>Embryophyta</taxon>
        <taxon>Bryophyta</taxon>
        <taxon>Sphagnophytina</taxon>
        <taxon>Sphagnopsida</taxon>
        <taxon>Sphagnales</taxon>
        <taxon>Sphagnaceae</taxon>
        <taxon>Sphagnum</taxon>
    </lineage>
</organism>
<dbReference type="EMBL" id="OZ020113">
    <property type="protein sequence ID" value="CAK9266421.1"/>
    <property type="molecule type" value="Genomic_DNA"/>
</dbReference>